<dbReference type="InterPro" id="IPR000551">
    <property type="entry name" value="MerR-type_HTH_dom"/>
</dbReference>
<evidence type="ECO:0000313" key="5">
    <source>
        <dbReference type="Proteomes" id="UP001500483"/>
    </source>
</evidence>
<dbReference type="InterPro" id="IPR047057">
    <property type="entry name" value="MerR_fam"/>
</dbReference>
<dbReference type="EMBL" id="BAAAYK010000038">
    <property type="protein sequence ID" value="GAA3362937.1"/>
    <property type="molecule type" value="Genomic_DNA"/>
</dbReference>
<dbReference type="Gene3D" id="1.10.1660.10">
    <property type="match status" value="1"/>
</dbReference>
<dbReference type="SUPFAM" id="SSF46955">
    <property type="entry name" value="Putative DNA-binding domain"/>
    <property type="match status" value="1"/>
</dbReference>
<protein>
    <recommendedName>
        <fullName evidence="3">HTH merR-type domain-containing protein</fullName>
    </recommendedName>
</protein>
<reference evidence="5" key="1">
    <citation type="journal article" date="2019" name="Int. J. Syst. Evol. Microbiol.">
        <title>The Global Catalogue of Microorganisms (GCM) 10K type strain sequencing project: providing services to taxonomists for standard genome sequencing and annotation.</title>
        <authorList>
            <consortium name="The Broad Institute Genomics Platform"/>
            <consortium name="The Broad Institute Genome Sequencing Center for Infectious Disease"/>
            <person name="Wu L."/>
            <person name="Ma J."/>
        </authorList>
    </citation>
    <scope>NUCLEOTIDE SEQUENCE [LARGE SCALE GENOMIC DNA]</scope>
    <source>
        <strain evidence="5">JCM 9687</strain>
    </source>
</reference>
<evidence type="ECO:0000313" key="4">
    <source>
        <dbReference type="EMBL" id="GAA3362937.1"/>
    </source>
</evidence>
<evidence type="ECO:0000256" key="1">
    <source>
        <dbReference type="ARBA" id="ARBA00023125"/>
    </source>
</evidence>
<dbReference type="PANTHER" id="PTHR30204:SF93">
    <property type="entry name" value="HTH MERR-TYPE DOMAIN-CONTAINING PROTEIN"/>
    <property type="match status" value="1"/>
</dbReference>
<keyword evidence="1" id="KW-0238">DNA-binding</keyword>
<evidence type="ECO:0000259" key="3">
    <source>
        <dbReference type="PROSITE" id="PS50937"/>
    </source>
</evidence>
<feature type="domain" description="HTH merR-type" evidence="3">
    <location>
        <begin position="79"/>
        <end position="148"/>
    </location>
</feature>
<accession>A0ABP6RXZ7</accession>
<comment type="caution">
    <text evidence="4">The sequence shown here is derived from an EMBL/GenBank/DDBJ whole genome shotgun (WGS) entry which is preliminary data.</text>
</comment>
<dbReference type="PANTHER" id="PTHR30204">
    <property type="entry name" value="REDOX-CYCLING DRUG-SENSING TRANSCRIPTIONAL ACTIVATOR SOXR"/>
    <property type="match status" value="1"/>
</dbReference>
<dbReference type="CDD" id="cd00592">
    <property type="entry name" value="HTH_MerR-like"/>
    <property type="match status" value="1"/>
</dbReference>
<gene>
    <name evidence="4" type="ORF">GCM10020366_52870</name>
</gene>
<feature type="compositionally biased region" description="Low complexity" evidence="2">
    <location>
        <begin position="7"/>
        <end position="16"/>
    </location>
</feature>
<keyword evidence="5" id="KW-1185">Reference proteome</keyword>
<sequence length="322" mass="34369">MRPAPAPVSRAAVSRAPGERAGAAVRGGPCGSGDPEIHSICSAAPAQGTGRARAPAHRGERSRARPVESGRWGGMIAVGWSTREIAELAGTTLRAVRHYHDVGLLDEPERGSNGYKKYGVAHLLRVLRIKRLTELGFSLAQVAEMGADDEHPAEALRALDADLAATIERLQRARVELGIVLNRAAPAELPPDLAPGVRDLSDADRNLVVVVTRVLGPEGMRTYAKMLENLPQDPAADEFDALPADADEATRADLAERMKPYVRALRALNPDLTEAHEDAPGGPAFARRTVGKAVAELYNAAQLDVLRRVGPEGAERRRDDGG</sequence>
<name>A0ABP6RXZ7_9PSEU</name>
<dbReference type="SMART" id="SM00422">
    <property type="entry name" value="HTH_MERR"/>
    <property type="match status" value="1"/>
</dbReference>
<dbReference type="InterPro" id="IPR009061">
    <property type="entry name" value="DNA-bd_dom_put_sf"/>
</dbReference>
<feature type="region of interest" description="Disordered" evidence="2">
    <location>
        <begin position="44"/>
        <end position="68"/>
    </location>
</feature>
<dbReference type="Proteomes" id="UP001500483">
    <property type="component" value="Unassembled WGS sequence"/>
</dbReference>
<feature type="region of interest" description="Disordered" evidence="2">
    <location>
        <begin position="1"/>
        <end position="31"/>
    </location>
</feature>
<dbReference type="Pfam" id="PF13411">
    <property type="entry name" value="MerR_1"/>
    <property type="match status" value="1"/>
</dbReference>
<dbReference type="PROSITE" id="PS50937">
    <property type="entry name" value="HTH_MERR_2"/>
    <property type="match status" value="1"/>
</dbReference>
<organism evidence="4 5">
    <name type="scientific">Saccharopolyspora gregorii</name>
    <dbReference type="NCBI Taxonomy" id="33914"/>
    <lineage>
        <taxon>Bacteria</taxon>
        <taxon>Bacillati</taxon>
        <taxon>Actinomycetota</taxon>
        <taxon>Actinomycetes</taxon>
        <taxon>Pseudonocardiales</taxon>
        <taxon>Pseudonocardiaceae</taxon>
        <taxon>Saccharopolyspora</taxon>
    </lineage>
</organism>
<evidence type="ECO:0000256" key="2">
    <source>
        <dbReference type="SAM" id="MobiDB-lite"/>
    </source>
</evidence>
<feature type="compositionally biased region" description="Basic and acidic residues" evidence="2">
    <location>
        <begin position="57"/>
        <end position="68"/>
    </location>
</feature>
<proteinExistence type="predicted"/>